<organism evidence="3 4">
    <name type="scientific">Leishmania orientalis</name>
    <dbReference type="NCBI Taxonomy" id="2249476"/>
    <lineage>
        <taxon>Eukaryota</taxon>
        <taxon>Discoba</taxon>
        <taxon>Euglenozoa</taxon>
        <taxon>Kinetoplastea</taxon>
        <taxon>Metakinetoplastina</taxon>
        <taxon>Trypanosomatida</taxon>
        <taxon>Trypanosomatidae</taxon>
        <taxon>Leishmaniinae</taxon>
        <taxon>Leishmania</taxon>
    </lineage>
</organism>
<feature type="compositionally biased region" description="Low complexity" evidence="1">
    <location>
        <begin position="93"/>
        <end position="111"/>
    </location>
</feature>
<feature type="region of interest" description="Disordered" evidence="1">
    <location>
        <begin position="34"/>
        <end position="190"/>
    </location>
</feature>
<dbReference type="Pfam" id="PF12814">
    <property type="entry name" value="Mcp5_PH"/>
    <property type="match status" value="1"/>
</dbReference>
<feature type="compositionally biased region" description="Polar residues" evidence="1">
    <location>
        <begin position="58"/>
        <end position="76"/>
    </location>
</feature>
<evidence type="ECO:0000313" key="4">
    <source>
        <dbReference type="Proteomes" id="UP000674143"/>
    </source>
</evidence>
<feature type="domain" description="PH" evidence="2">
    <location>
        <begin position="475"/>
        <end position="582"/>
    </location>
</feature>
<dbReference type="SUPFAM" id="SSF50729">
    <property type="entry name" value="PH domain-like"/>
    <property type="match status" value="1"/>
</dbReference>
<reference evidence="4" key="2">
    <citation type="journal article" date="2021" name="Sci. Data">
        <title>Chromosome-scale genome sequencing, assembly and annotation of six genomes from subfamily Leishmaniinae.</title>
        <authorList>
            <person name="Almutairi H."/>
            <person name="Urbaniak M.D."/>
            <person name="Bates M.D."/>
            <person name="Jariyapan N."/>
            <person name="Kwakye-Nuako G."/>
            <person name="Thomaz Soccol V."/>
            <person name="Al-Salem W.S."/>
            <person name="Dillon R.J."/>
            <person name="Bates P.A."/>
            <person name="Gatherer D."/>
        </authorList>
    </citation>
    <scope>NUCLEOTIDE SEQUENCE [LARGE SCALE GENOMIC DNA]</scope>
</reference>
<dbReference type="EMBL" id="JAFHLR010000027">
    <property type="protein sequence ID" value="KAG5475725.1"/>
    <property type="molecule type" value="Genomic_DNA"/>
</dbReference>
<sequence length="595" mass="65725">MDSLHEAHLARILEARRRRGVLGAFCELVAAPSARKHADGMMSPPSPAPPRQRRGSSATTQTAGSRKVSSAAQTASGPKMSAGAQTASNPKMSAAAQTPPTLAAPTSLSPPVHSSPGASTAPSDWRQSVPRGRAVTAGVPLLTSPNPRATLDGGVRFRSPGRVPSLAYSTPNSASRRRTDLWRSPAPASSADWLSGAERCSCSIEPLSPPLYIPRPRSVPLEPLCPERSPSTALWGRRASCSHWRPLVVGPAGMSTWRDRCYPNTYTSHMTWNQRETSNLSQWGDAPATAPRMEQPCQKDGGSRDDHHRSSRHRSRHHRRHSAQSCDGGRDGSEGKGVKAPPDRHGNSGARESTPRDTSLQRRGDSRRRTGAERDEDGSVDRKRRSGWRRRYHARQRREVYAPPVLPMGSSTGATPPSPSSREGSRRWSRSSSAGLLPHRSPRPLRPPVRVERKLALGFPDAHSTMDLLTSVETLRAGDWFYKWASKGDSVHRRWVWIDAKSYLLVWSNYETHNPHFCGNVRLDQIRQVTSRDLSSVDKNGFPKTYYVLLIETRKRVLQLATELKEKCDTWFEALNNVIGFIHRNDTAKGALFPD</sequence>
<dbReference type="RefSeq" id="XP_067062233.1">
    <property type="nucleotide sequence ID" value="XM_067206296.1"/>
</dbReference>
<dbReference type="GO" id="GO:0005938">
    <property type="term" value="C:cell cortex"/>
    <property type="evidence" value="ECO:0007669"/>
    <property type="project" value="InterPro"/>
</dbReference>
<dbReference type="KEGG" id="loi:92360230"/>
<feature type="region of interest" description="Disordered" evidence="1">
    <location>
        <begin position="277"/>
        <end position="448"/>
    </location>
</feature>
<feature type="compositionally biased region" description="Basic and acidic residues" evidence="1">
    <location>
        <begin position="328"/>
        <end position="346"/>
    </location>
</feature>
<feature type="compositionally biased region" description="Low complexity" evidence="1">
    <location>
        <begin position="430"/>
        <end position="439"/>
    </location>
</feature>
<gene>
    <name evidence="3" type="ORF">LSCM4_04309</name>
</gene>
<feature type="compositionally biased region" description="Basic residues" evidence="1">
    <location>
        <begin position="309"/>
        <end position="322"/>
    </location>
</feature>
<feature type="compositionally biased region" description="Basic residues" evidence="1">
    <location>
        <begin position="382"/>
        <end position="396"/>
    </location>
</feature>
<dbReference type="InterPro" id="IPR011993">
    <property type="entry name" value="PH-like_dom_sf"/>
</dbReference>
<feature type="compositionally biased region" description="Polar residues" evidence="1">
    <location>
        <begin position="116"/>
        <end position="126"/>
    </location>
</feature>
<feature type="compositionally biased region" description="Basic and acidic residues" evidence="1">
    <location>
        <begin position="353"/>
        <end position="381"/>
    </location>
</feature>
<dbReference type="SMART" id="SM00233">
    <property type="entry name" value="PH"/>
    <property type="match status" value="1"/>
</dbReference>
<dbReference type="AlphaFoldDB" id="A0A836H189"/>
<evidence type="ECO:0000256" key="1">
    <source>
        <dbReference type="SAM" id="MobiDB-lite"/>
    </source>
</evidence>
<dbReference type="InterPro" id="IPR024774">
    <property type="entry name" value="PH_dom-Mcp5-type"/>
</dbReference>
<evidence type="ECO:0000259" key="2">
    <source>
        <dbReference type="SMART" id="SM00233"/>
    </source>
</evidence>
<keyword evidence="4" id="KW-1185">Reference proteome</keyword>
<dbReference type="Gene3D" id="2.30.29.30">
    <property type="entry name" value="Pleckstrin-homology domain (PH domain)/Phosphotyrosine-binding domain (PTB)"/>
    <property type="match status" value="1"/>
</dbReference>
<reference evidence="4" key="1">
    <citation type="journal article" date="2021" name="Microbiol. Resour. Announc.">
        <title>LGAAP: Leishmaniinae Genome Assembly and Annotation Pipeline.</title>
        <authorList>
            <person name="Almutairi H."/>
            <person name="Urbaniak M.D."/>
            <person name="Bates M.D."/>
            <person name="Jariyapan N."/>
            <person name="Kwakye-Nuako G."/>
            <person name="Thomaz-Soccol V."/>
            <person name="Al-Salem W.S."/>
            <person name="Dillon R.J."/>
            <person name="Bates P.A."/>
            <person name="Gatherer D."/>
        </authorList>
    </citation>
    <scope>NUCLEOTIDE SEQUENCE [LARGE SCALE GENOMIC DNA]</scope>
</reference>
<dbReference type="GeneID" id="92360230"/>
<protein>
    <recommendedName>
        <fullName evidence="2">PH domain-containing protein</fullName>
    </recommendedName>
</protein>
<comment type="caution">
    <text evidence="3">The sequence shown here is derived from an EMBL/GenBank/DDBJ whole genome shotgun (WGS) entry which is preliminary data.</text>
</comment>
<dbReference type="InterPro" id="IPR001849">
    <property type="entry name" value="PH_domain"/>
</dbReference>
<name>A0A836H189_9TRYP</name>
<dbReference type="GO" id="GO:0032065">
    <property type="term" value="P:maintenance of protein location in cell cortex"/>
    <property type="evidence" value="ECO:0007669"/>
    <property type="project" value="InterPro"/>
</dbReference>
<evidence type="ECO:0000313" key="3">
    <source>
        <dbReference type="EMBL" id="KAG5475725.1"/>
    </source>
</evidence>
<proteinExistence type="predicted"/>
<dbReference type="Proteomes" id="UP000674143">
    <property type="component" value="Unassembled WGS sequence"/>
</dbReference>
<accession>A0A836H189</accession>
<dbReference type="GO" id="GO:0005543">
    <property type="term" value="F:phospholipid binding"/>
    <property type="evidence" value="ECO:0007669"/>
    <property type="project" value="InterPro"/>
</dbReference>